<feature type="domain" description="Bacterial bifunctional deaminase-reductase C-terminal" evidence="1">
    <location>
        <begin position="4"/>
        <end position="166"/>
    </location>
</feature>
<dbReference type="EMBL" id="QCYY01000328">
    <property type="protein sequence ID" value="ROT85304.1"/>
    <property type="molecule type" value="Genomic_DNA"/>
</dbReference>
<dbReference type="PANTHER" id="PTHR38011">
    <property type="entry name" value="DIHYDROFOLATE REDUCTASE FAMILY PROTEIN (AFU_ORTHOLOGUE AFUA_8G06820)"/>
    <property type="match status" value="1"/>
</dbReference>
<organism evidence="2 3">
    <name type="scientific">Penaeus vannamei</name>
    <name type="common">Whiteleg shrimp</name>
    <name type="synonym">Litopenaeus vannamei</name>
    <dbReference type="NCBI Taxonomy" id="6689"/>
    <lineage>
        <taxon>Eukaryota</taxon>
        <taxon>Metazoa</taxon>
        <taxon>Ecdysozoa</taxon>
        <taxon>Arthropoda</taxon>
        <taxon>Crustacea</taxon>
        <taxon>Multicrustacea</taxon>
        <taxon>Malacostraca</taxon>
        <taxon>Eumalacostraca</taxon>
        <taxon>Eucarida</taxon>
        <taxon>Decapoda</taxon>
        <taxon>Dendrobranchiata</taxon>
        <taxon>Penaeoidea</taxon>
        <taxon>Penaeidae</taxon>
        <taxon>Penaeus</taxon>
    </lineage>
</organism>
<dbReference type="InterPro" id="IPR050765">
    <property type="entry name" value="Riboflavin_Biosynth_HTPR"/>
</dbReference>
<gene>
    <name evidence="2" type="ORF">C7M84_017777</name>
</gene>
<comment type="caution">
    <text evidence="2">The sequence shown here is derived from an EMBL/GenBank/DDBJ whole genome shotgun (WGS) entry which is preliminary data.</text>
</comment>
<evidence type="ECO:0000259" key="1">
    <source>
        <dbReference type="Pfam" id="PF01872"/>
    </source>
</evidence>
<sequence length="180" mass="20279">MVNIVYIATSLDGFIADKNNELDWLHEVPNPDGSDFGFSAFMQRIDALVMGRKTFDKVAGFDCAWPYPKPVFVLSNSMTTVPQGYEDKVFLVHGELKKVVAELNDKGYNELYIDGGVTVQNFLKEDLIDEMIITTIPTILGGGIPLFGELNQPLKFKHVGSERLVDVMVKNRYVRCRNGW</sequence>
<reference evidence="2 3" key="1">
    <citation type="submission" date="2018-04" db="EMBL/GenBank/DDBJ databases">
        <authorList>
            <person name="Zhang X."/>
            <person name="Yuan J."/>
            <person name="Li F."/>
            <person name="Xiang J."/>
        </authorList>
    </citation>
    <scope>NUCLEOTIDE SEQUENCE [LARGE SCALE GENOMIC DNA]</scope>
    <source>
        <tissue evidence="2">Muscle</tissue>
    </source>
</reference>
<dbReference type="GO" id="GO:0008703">
    <property type="term" value="F:5-amino-6-(5-phosphoribosylamino)uracil reductase activity"/>
    <property type="evidence" value="ECO:0007669"/>
    <property type="project" value="InterPro"/>
</dbReference>
<dbReference type="Gene3D" id="3.40.430.10">
    <property type="entry name" value="Dihydrofolate Reductase, subunit A"/>
    <property type="match status" value="1"/>
</dbReference>
<name>A0A3R7NEV1_PENVA</name>
<reference evidence="2 3" key="2">
    <citation type="submission" date="2019-01" db="EMBL/GenBank/DDBJ databases">
        <title>The decoding of complex shrimp genome reveals the adaptation for benthos swimmer, frequently molting mechanism and breeding impact on genome.</title>
        <authorList>
            <person name="Sun Y."/>
            <person name="Gao Y."/>
            <person name="Yu Y."/>
        </authorList>
    </citation>
    <scope>NUCLEOTIDE SEQUENCE [LARGE SCALE GENOMIC DNA]</scope>
    <source>
        <tissue evidence="2">Muscle</tissue>
    </source>
</reference>
<dbReference type="SUPFAM" id="SSF53597">
    <property type="entry name" value="Dihydrofolate reductase-like"/>
    <property type="match status" value="1"/>
</dbReference>
<accession>A0A3R7NEV1</accession>
<dbReference type="GO" id="GO:0009231">
    <property type="term" value="P:riboflavin biosynthetic process"/>
    <property type="evidence" value="ECO:0007669"/>
    <property type="project" value="InterPro"/>
</dbReference>
<dbReference type="InterPro" id="IPR024072">
    <property type="entry name" value="DHFR-like_dom_sf"/>
</dbReference>
<evidence type="ECO:0000313" key="2">
    <source>
        <dbReference type="EMBL" id="ROT85304.1"/>
    </source>
</evidence>
<dbReference type="Proteomes" id="UP000283509">
    <property type="component" value="Unassembled WGS sequence"/>
</dbReference>
<dbReference type="STRING" id="6689.A0A3R7NEV1"/>
<dbReference type="AlphaFoldDB" id="A0A3R7NEV1"/>
<proteinExistence type="predicted"/>
<dbReference type="Pfam" id="PF01872">
    <property type="entry name" value="RibD_C"/>
    <property type="match status" value="1"/>
</dbReference>
<keyword evidence="3" id="KW-1185">Reference proteome</keyword>
<dbReference type="PANTHER" id="PTHR38011:SF11">
    <property type="entry name" value="2,5-DIAMINO-6-RIBOSYLAMINO-4(3H)-PYRIMIDINONE 5'-PHOSPHATE REDUCTASE"/>
    <property type="match status" value="1"/>
</dbReference>
<protein>
    <submittedName>
        <fullName evidence="2">Dihydrofolate reductase-like</fullName>
    </submittedName>
</protein>
<evidence type="ECO:0000313" key="3">
    <source>
        <dbReference type="Proteomes" id="UP000283509"/>
    </source>
</evidence>
<dbReference type="InterPro" id="IPR002734">
    <property type="entry name" value="RibDG_C"/>
</dbReference>